<dbReference type="Pfam" id="PF09339">
    <property type="entry name" value="HTH_IclR"/>
    <property type="match status" value="1"/>
</dbReference>
<dbReference type="InterPro" id="IPR029016">
    <property type="entry name" value="GAF-like_dom_sf"/>
</dbReference>
<evidence type="ECO:0000256" key="3">
    <source>
        <dbReference type="ARBA" id="ARBA00023163"/>
    </source>
</evidence>
<dbReference type="RefSeq" id="WP_366924411.1">
    <property type="nucleotide sequence ID" value="NZ_CP121694.1"/>
</dbReference>
<dbReference type="Gene3D" id="1.10.10.10">
    <property type="entry name" value="Winged helix-like DNA-binding domain superfamily/Winged helix DNA-binding domain"/>
    <property type="match status" value="1"/>
</dbReference>
<accession>A0AAU0UN19</accession>
<dbReference type="PANTHER" id="PTHR30136">
    <property type="entry name" value="HELIX-TURN-HELIX TRANSCRIPTIONAL REGULATOR, ICLR FAMILY"/>
    <property type="match status" value="1"/>
</dbReference>
<reference evidence="8 9" key="1">
    <citation type="submission" date="2023-04" db="EMBL/GenBank/DDBJ databases">
        <authorList>
            <person name="Hsu D."/>
        </authorList>
    </citation>
    <scope>NUCLEOTIDE SEQUENCE [LARGE SCALE GENOMIC DNA]</scope>
    <source>
        <strain evidence="8 9">MK1</strain>
    </source>
</reference>
<keyword evidence="2" id="KW-0238">DNA-binding</keyword>
<keyword evidence="1" id="KW-0805">Transcription regulation</keyword>
<evidence type="ECO:0000313" key="8">
    <source>
        <dbReference type="EMBL" id="WRO21575.1"/>
    </source>
</evidence>
<dbReference type="KEGG" id="dbc:MFMK1_001385"/>
<protein>
    <recommendedName>
        <fullName evidence="5">Glycerol operon regulatory protein</fullName>
    </recommendedName>
</protein>
<organism evidence="8 9">
    <name type="scientific">Metallumcola ferriviriculae</name>
    <dbReference type="NCBI Taxonomy" id="3039180"/>
    <lineage>
        <taxon>Bacteria</taxon>
        <taxon>Bacillati</taxon>
        <taxon>Bacillota</taxon>
        <taxon>Clostridia</taxon>
        <taxon>Neomoorellales</taxon>
        <taxon>Desulfitibacteraceae</taxon>
        <taxon>Metallumcola</taxon>
    </lineage>
</organism>
<dbReference type="GO" id="GO:0003677">
    <property type="term" value="F:DNA binding"/>
    <property type="evidence" value="ECO:0007669"/>
    <property type="project" value="UniProtKB-KW"/>
</dbReference>
<evidence type="ECO:0000256" key="5">
    <source>
        <dbReference type="ARBA" id="ARBA00070406"/>
    </source>
</evidence>
<dbReference type="SUPFAM" id="SSF46785">
    <property type="entry name" value="Winged helix' DNA-binding domain"/>
    <property type="match status" value="1"/>
</dbReference>
<dbReference type="InterPro" id="IPR036390">
    <property type="entry name" value="WH_DNA-bd_sf"/>
</dbReference>
<evidence type="ECO:0000256" key="4">
    <source>
        <dbReference type="ARBA" id="ARBA00058938"/>
    </source>
</evidence>
<gene>
    <name evidence="8" type="ORF">MFMK1_001385</name>
</gene>
<keyword evidence="3" id="KW-0804">Transcription</keyword>
<dbReference type="InterPro" id="IPR050707">
    <property type="entry name" value="HTH_MetabolicPath_Reg"/>
</dbReference>
<evidence type="ECO:0000256" key="2">
    <source>
        <dbReference type="ARBA" id="ARBA00023125"/>
    </source>
</evidence>
<dbReference type="SUPFAM" id="SSF55781">
    <property type="entry name" value="GAF domain-like"/>
    <property type="match status" value="1"/>
</dbReference>
<proteinExistence type="predicted"/>
<evidence type="ECO:0000259" key="7">
    <source>
        <dbReference type="PROSITE" id="PS51078"/>
    </source>
</evidence>
<evidence type="ECO:0000313" key="9">
    <source>
        <dbReference type="Proteomes" id="UP001329915"/>
    </source>
</evidence>
<dbReference type="PROSITE" id="PS51078">
    <property type="entry name" value="ICLR_ED"/>
    <property type="match status" value="1"/>
</dbReference>
<evidence type="ECO:0000256" key="1">
    <source>
        <dbReference type="ARBA" id="ARBA00023015"/>
    </source>
</evidence>
<dbReference type="GO" id="GO:0045892">
    <property type="term" value="P:negative regulation of DNA-templated transcription"/>
    <property type="evidence" value="ECO:0007669"/>
    <property type="project" value="TreeGrafter"/>
</dbReference>
<keyword evidence="9" id="KW-1185">Reference proteome</keyword>
<dbReference type="Proteomes" id="UP001329915">
    <property type="component" value="Chromosome"/>
</dbReference>
<sequence>MEKDMLDREKDYLVKALSKGLTILEIFDSANTEYSVQEISKKLKINRTTAFRLVKTLAAKGFLEENNSKYQLGLKLLELGNLVNYNMDLRQNASPLLAKLAQKLSLTVHLVVKEGNEAIYIDKEDPLDAVITYSRVGKRLPLYCTAVGKVLLCDLSSDEIKQVFLGVEFSRFTANTITSVDSLTSEIKLAKESGYASDNEELQEGMICIAAPVRNHRNEVIAACSVTGIDKQFSNLDQDKVIHELLDTANKISGRMGWQG</sequence>
<name>A0AAU0UN19_9FIRM</name>
<evidence type="ECO:0000259" key="6">
    <source>
        <dbReference type="PROSITE" id="PS51077"/>
    </source>
</evidence>
<dbReference type="EMBL" id="CP121694">
    <property type="protein sequence ID" value="WRO21575.1"/>
    <property type="molecule type" value="Genomic_DNA"/>
</dbReference>
<dbReference type="FunFam" id="1.10.10.10:FF:000056">
    <property type="entry name" value="IclR family transcriptional regulator"/>
    <property type="match status" value="1"/>
</dbReference>
<dbReference type="SMART" id="SM00346">
    <property type="entry name" value="HTH_ICLR"/>
    <property type="match status" value="1"/>
</dbReference>
<dbReference type="PROSITE" id="PS51077">
    <property type="entry name" value="HTH_ICLR"/>
    <property type="match status" value="1"/>
</dbReference>
<dbReference type="InterPro" id="IPR014757">
    <property type="entry name" value="Tscrpt_reg_IclR_C"/>
</dbReference>
<comment type="function">
    <text evidence="4">May be an activator protein for the gylABX operon.</text>
</comment>
<dbReference type="InterPro" id="IPR036388">
    <property type="entry name" value="WH-like_DNA-bd_sf"/>
</dbReference>
<dbReference type="Gene3D" id="3.30.450.40">
    <property type="match status" value="1"/>
</dbReference>
<dbReference type="AlphaFoldDB" id="A0AAU0UN19"/>
<feature type="domain" description="IclR-ED" evidence="7">
    <location>
        <begin position="75"/>
        <end position="258"/>
    </location>
</feature>
<dbReference type="GO" id="GO:0003700">
    <property type="term" value="F:DNA-binding transcription factor activity"/>
    <property type="evidence" value="ECO:0007669"/>
    <property type="project" value="TreeGrafter"/>
</dbReference>
<dbReference type="Pfam" id="PF01614">
    <property type="entry name" value="IclR_C"/>
    <property type="match status" value="1"/>
</dbReference>
<feature type="domain" description="HTH iclR-type" evidence="6">
    <location>
        <begin position="14"/>
        <end position="74"/>
    </location>
</feature>
<dbReference type="PANTHER" id="PTHR30136:SF35">
    <property type="entry name" value="HTH-TYPE TRANSCRIPTIONAL REGULATOR RV1719"/>
    <property type="match status" value="1"/>
</dbReference>
<dbReference type="InterPro" id="IPR005471">
    <property type="entry name" value="Tscrpt_reg_IclR_N"/>
</dbReference>